<organism evidence="2 3">
    <name type="scientific">Bacteroides finegoldii</name>
    <dbReference type="NCBI Taxonomy" id="338188"/>
    <lineage>
        <taxon>Bacteria</taxon>
        <taxon>Pseudomonadati</taxon>
        <taxon>Bacteroidota</taxon>
        <taxon>Bacteroidia</taxon>
        <taxon>Bacteroidales</taxon>
        <taxon>Bacteroidaceae</taxon>
        <taxon>Bacteroides</taxon>
    </lineage>
</organism>
<feature type="chain" id="PRO_5008022565" evidence="1">
    <location>
        <begin position="26"/>
        <end position="410"/>
    </location>
</feature>
<reference evidence="2 3" key="1">
    <citation type="submission" date="2015-09" db="EMBL/GenBank/DDBJ databases">
        <authorList>
            <consortium name="Pathogen Informatics"/>
        </authorList>
    </citation>
    <scope>NUCLEOTIDE SEQUENCE [LARGE SCALE GENOMIC DNA]</scope>
    <source>
        <strain evidence="2 3">2789STDY5608840</strain>
    </source>
</reference>
<evidence type="ECO:0000313" key="2">
    <source>
        <dbReference type="EMBL" id="CUO62672.1"/>
    </source>
</evidence>
<dbReference type="EMBL" id="CYZH01000012">
    <property type="protein sequence ID" value="CUO62672.1"/>
    <property type="molecule type" value="Genomic_DNA"/>
</dbReference>
<feature type="signal peptide" evidence="1">
    <location>
        <begin position="1"/>
        <end position="25"/>
    </location>
</feature>
<keyword evidence="2" id="KW-0449">Lipoprotein</keyword>
<protein>
    <submittedName>
        <fullName evidence="2">Putative lipoprotein</fullName>
    </submittedName>
</protein>
<keyword evidence="1" id="KW-0732">Signal</keyword>
<name>A0A174GJ85_9BACE</name>
<evidence type="ECO:0000313" key="3">
    <source>
        <dbReference type="Proteomes" id="UP000095517"/>
    </source>
</evidence>
<proteinExistence type="predicted"/>
<dbReference type="STRING" id="338188.ERS852397_02431"/>
<dbReference type="AlphaFoldDB" id="A0A174GJ85"/>
<dbReference type="RefSeq" id="WP_055279225.1">
    <property type="nucleotide sequence ID" value="NZ_CABIXA010000012.1"/>
</dbReference>
<evidence type="ECO:0000256" key="1">
    <source>
        <dbReference type="SAM" id="SignalP"/>
    </source>
</evidence>
<gene>
    <name evidence="2" type="ORF">ERS852397_02431</name>
</gene>
<dbReference type="Proteomes" id="UP000095517">
    <property type="component" value="Unassembled WGS sequence"/>
</dbReference>
<sequence length="410" mass="46864">MRYNYYYLCLHVLFLLGLVTSCSNDIDYTYKGSNYIQISTADDPAIAENDDRPVTVDVLLATAVETDATIHFELSGNEDGVLNMENDGSVLIKAGEKKASFKIASNHKGLIKAQRSMTLKVKDYTDPRMQAWRDLKLIVKPSVESPTLTEEQLELIKGYKEKYGLDLNQFIGVLKCNVEIRYPEGDIGTFYDEETRSFEGKSVITLSDNATAERPILKMIDNPMGLTSFLWEILQKETIEEESWAINEWNQCMLTAIEFDRDKEEFEVTLDNLELLLEERSISFLGTVLNNYDESITSVPFKYSFTAWNRWKQKADNGEKVAVPDGEGDSGNPIYTEYNVSDLIEMGTTLEPRIYLVISTIDEDGWENEPSDFIEPKGSFNEDTFTFQFSWDHYNSGGYTQIYVTYTLNK</sequence>
<dbReference type="PROSITE" id="PS51257">
    <property type="entry name" value="PROKAR_LIPOPROTEIN"/>
    <property type="match status" value="1"/>
</dbReference>
<dbReference type="InterPro" id="IPR032562">
    <property type="entry name" value="DUF4929"/>
</dbReference>
<accession>A0A174GJ85</accession>
<dbReference type="Pfam" id="PF16283">
    <property type="entry name" value="DUF4929"/>
    <property type="match status" value="1"/>
</dbReference>